<dbReference type="InterPro" id="IPR011060">
    <property type="entry name" value="RibuloseP-bd_barrel"/>
</dbReference>
<evidence type="ECO:0000256" key="4">
    <source>
        <dbReference type="ARBA" id="ARBA00001947"/>
    </source>
</evidence>
<dbReference type="PROSITE" id="PS01086">
    <property type="entry name" value="RIBUL_P_3_EPIMER_2"/>
    <property type="match status" value="1"/>
</dbReference>
<evidence type="ECO:0000256" key="9">
    <source>
        <dbReference type="ARBA" id="ARBA00023235"/>
    </source>
</evidence>
<dbReference type="Gene3D" id="3.20.20.70">
    <property type="entry name" value="Aldolase class I"/>
    <property type="match status" value="1"/>
</dbReference>
<comment type="cofactor">
    <cofactor evidence="5">
        <name>Fe(2+)</name>
        <dbReference type="ChEBI" id="CHEBI:29033"/>
    </cofactor>
</comment>
<evidence type="ECO:0000256" key="8">
    <source>
        <dbReference type="ARBA" id="ARBA00022723"/>
    </source>
</evidence>
<dbReference type="EC" id="5.1.3.1" evidence="7"/>
<keyword evidence="12" id="KW-0464">Manganese</keyword>
<dbReference type="RefSeq" id="XP_012895255.1">
    <property type="nucleotide sequence ID" value="XM_013039801.1"/>
</dbReference>
<reference evidence="14" key="1">
    <citation type="submission" date="2010-02" db="EMBL/GenBank/DDBJ databases">
        <title>Sequencing and annotation of the Blastocystis hominis genome.</title>
        <authorList>
            <person name="Wincker P."/>
        </authorList>
    </citation>
    <scope>NUCLEOTIDE SEQUENCE</scope>
    <source>
        <strain evidence="14">Singapore isolate B</strain>
    </source>
</reference>
<evidence type="ECO:0000256" key="12">
    <source>
        <dbReference type="PIRSR" id="PIRSR001461-2"/>
    </source>
</evidence>
<keyword evidence="8 12" id="KW-0479">Metal-binding</keyword>
<feature type="binding site" evidence="13">
    <location>
        <begin position="171"/>
        <end position="172"/>
    </location>
    <ligand>
        <name>substrate</name>
    </ligand>
</feature>
<evidence type="ECO:0000313" key="15">
    <source>
        <dbReference type="Proteomes" id="UP000008312"/>
    </source>
</evidence>
<name>D8LZG8_BLAHO</name>
<comment type="catalytic activity">
    <reaction evidence="1">
        <text>D-ribulose 5-phosphate = D-xylulose 5-phosphate</text>
        <dbReference type="Rhea" id="RHEA:13677"/>
        <dbReference type="ChEBI" id="CHEBI:57737"/>
        <dbReference type="ChEBI" id="CHEBI:58121"/>
        <dbReference type="EC" id="5.1.3.1"/>
    </reaction>
</comment>
<protein>
    <recommendedName>
        <fullName evidence="7">ribulose-phosphate 3-epimerase</fullName>
        <ecNumber evidence="7">5.1.3.1</ecNumber>
    </recommendedName>
    <alternativeName>
        <fullName evidence="10">Pentose-5-phosphate 3-epimerase</fullName>
    </alternativeName>
</protein>
<dbReference type="GeneID" id="24918658"/>
<proteinExistence type="inferred from homology"/>
<dbReference type="InterPro" id="IPR000056">
    <property type="entry name" value="Ribul_P_3_epim-like"/>
</dbReference>
<dbReference type="PROSITE" id="PS01085">
    <property type="entry name" value="RIBUL_P_3_EPIMER_1"/>
    <property type="match status" value="1"/>
</dbReference>
<dbReference type="CDD" id="cd00429">
    <property type="entry name" value="RPE"/>
    <property type="match status" value="1"/>
</dbReference>
<keyword evidence="12" id="KW-0862">Zinc</keyword>
<dbReference type="GO" id="GO:0005975">
    <property type="term" value="P:carbohydrate metabolic process"/>
    <property type="evidence" value="ECO:0007669"/>
    <property type="project" value="InterPro"/>
</dbReference>
<dbReference type="SUPFAM" id="SSF51366">
    <property type="entry name" value="Ribulose-phoshate binding barrel"/>
    <property type="match status" value="1"/>
</dbReference>
<dbReference type="GO" id="GO:0004750">
    <property type="term" value="F:D-ribulose-phosphate 3-epimerase activity"/>
    <property type="evidence" value="ECO:0007669"/>
    <property type="project" value="UniProtKB-EC"/>
</dbReference>
<dbReference type="EMBL" id="FN668640">
    <property type="protein sequence ID" value="CBK21207.2"/>
    <property type="molecule type" value="Genomic_DNA"/>
</dbReference>
<dbReference type="InterPro" id="IPR026019">
    <property type="entry name" value="Ribul_P_3_epim"/>
</dbReference>
<dbReference type="InParanoid" id="D8LZG8"/>
<dbReference type="InterPro" id="IPR013785">
    <property type="entry name" value="Aldolase_TIM"/>
</dbReference>
<comment type="similarity">
    <text evidence="6">Belongs to the ribulose-phosphate 3-epimerase family.</text>
</comment>
<dbReference type="AlphaFoldDB" id="D8LZG8"/>
<dbReference type="PIRSF" id="PIRSF001461">
    <property type="entry name" value="RPE"/>
    <property type="match status" value="1"/>
</dbReference>
<feature type="binding site" evidence="13">
    <location>
        <position position="151"/>
    </location>
    <ligand>
        <name>substrate</name>
    </ligand>
</feature>
<feature type="binding site" evidence="12">
    <location>
        <position position="44"/>
    </location>
    <ligand>
        <name>a divalent metal cation</name>
        <dbReference type="ChEBI" id="CHEBI:60240"/>
    </ligand>
</feature>
<feature type="active site" description="Proton acceptor" evidence="11">
    <location>
        <position position="13"/>
    </location>
</feature>
<feature type="binding site" evidence="12">
    <location>
        <position position="11"/>
    </location>
    <ligand>
        <name>a divalent metal cation</name>
        <dbReference type="ChEBI" id="CHEBI:60240"/>
    </ligand>
</feature>
<dbReference type="NCBIfam" id="NF004076">
    <property type="entry name" value="PRK05581.1-4"/>
    <property type="match status" value="1"/>
</dbReference>
<sequence length="195" mass="21270">MIIEKGADWLHIDIMDGHFVPNLTIGAPVVKCIRKHLNVFMDCHLMVDNPESYIIPLKDAGANLFTFHVEATKNPKDVIQRVHEAGMYCGITLKPGTPVSAIEEFIPLVDLVLVMTVEPGFGGQKFMEECLVKVEAVRALSKTVYIEVDGGVSAKNAELCARKGANVLVSGSAIFGSADIAATIREMKEALKKYL</sequence>
<dbReference type="NCBIfam" id="TIGR01163">
    <property type="entry name" value="rpe"/>
    <property type="match status" value="1"/>
</dbReference>
<keyword evidence="15" id="KW-1185">Reference proteome</keyword>
<feature type="binding site" evidence="12">
    <location>
        <position position="149"/>
    </location>
    <ligand>
        <name>a divalent metal cation</name>
        <dbReference type="ChEBI" id="CHEBI:60240"/>
    </ligand>
</feature>
<evidence type="ECO:0000256" key="6">
    <source>
        <dbReference type="ARBA" id="ARBA00009541"/>
    </source>
</evidence>
<evidence type="ECO:0000256" key="1">
    <source>
        <dbReference type="ARBA" id="ARBA00001782"/>
    </source>
</evidence>
<evidence type="ECO:0000313" key="14">
    <source>
        <dbReference type="EMBL" id="CBK21207.2"/>
    </source>
</evidence>
<dbReference type="GO" id="GO:0046872">
    <property type="term" value="F:metal ion binding"/>
    <property type="evidence" value="ECO:0007669"/>
    <property type="project" value="UniProtKB-KW"/>
</dbReference>
<dbReference type="HAMAP" id="MF_02227">
    <property type="entry name" value="RPE"/>
    <property type="match status" value="1"/>
</dbReference>
<dbReference type="FunFam" id="3.20.20.70:FF:000004">
    <property type="entry name" value="Ribulose-phosphate 3-epimerase"/>
    <property type="match status" value="1"/>
</dbReference>
<gene>
    <name evidence="14" type="ORF">GSBLH_T00001395001</name>
</gene>
<feature type="active site" description="Proton donor" evidence="11">
    <location>
        <position position="149"/>
    </location>
</feature>
<evidence type="ECO:0000256" key="3">
    <source>
        <dbReference type="ARBA" id="ARBA00001941"/>
    </source>
</evidence>
<dbReference type="GO" id="GO:0006098">
    <property type="term" value="P:pentose-phosphate shunt"/>
    <property type="evidence" value="ECO:0007669"/>
    <property type="project" value="InterPro"/>
</dbReference>
<feature type="binding site" evidence="13">
    <location>
        <begin position="120"/>
        <end position="123"/>
    </location>
    <ligand>
        <name>substrate</name>
    </ligand>
</feature>
<dbReference type="PANTHER" id="PTHR11749">
    <property type="entry name" value="RIBULOSE-5-PHOSPHATE-3-EPIMERASE"/>
    <property type="match status" value="1"/>
</dbReference>
<comment type="cofactor">
    <cofactor evidence="12">
        <name>a divalent metal cation</name>
        <dbReference type="ChEBI" id="CHEBI:60240"/>
    </cofactor>
    <text evidence="12">Binds 1 divalent metal cation per subunit.</text>
</comment>
<evidence type="ECO:0000256" key="13">
    <source>
        <dbReference type="PIRSR" id="PIRSR001461-3"/>
    </source>
</evidence>
<dbReference type="OMA" id="CHLMIED"/>
<feature type="binding site" evidence="12">
    <location>
        <position position="13"/>
    </location>
    <ligand>
        <name>a divalent metal cation</name>
        <dbReference type="ChEBI" id="CHEBI:60240"/>
    </ligand>
</feature>
<evidence type="ECO:0000256" key="2">
    <source>
        <dbReference type="ARBA" id="ARBA00001936"/>
    </source>
</evidence>
<evidence type="ECO:0000256" key="11">
    <source>
        <dbReference type="PIRSR" id="PIRSR001461-1"/>
    </source>
</evidence>
<dbReference type="OrthoDB" id="1927044at2759"/>
<accession>D8LZG8</accession>
<comment type="cofactor">
    <cofactor evidence="3">
        <name>Co(2+)</name>
        <dbReference type="ChEBI" id="CHEBI:48828"/>
    </cofactor>
</comment>
<comment type="cofactor">
    <cofactor evidence="2">
        <name>Mn(2+)</name>
        <dbReference type="ChEBI" id="CHEBI:29035"/>
    </cofactor>
</comment>
<evidence type="ECO:0000256" key="10">
    <source>
        <dbReference type="ARBA" id="ARBA00030599"/>
    </source>
</evidence>
<comment type="cofactor">
    <cofactor evidence="4">
        <name>Zn(2+)</name>
        <dbReference type="ChEBI" id="CHEBI:29105"/>
    </cofactor>
</comment>
<evidence type="ECO:0000256" key="7">
    <source>
        <dbReference type="ARBA" id="ARBA00013188"/>
    </source>
</evidence>
<keyword evidence="9" id="KW-0413">Isomerase</keyword>
<dbReference type="Pfam" id="PF00834">
    <property type="entry name" value="Ribul_P_3_epim"/>
    <property type="match status" value="1"/>
</dbReference>
<feature type="binding site" evidence="13">
    <location>
        <position position="44"/>
    </location>
    <ligand>
        <name>substrate</name>
    </ligand>
</feature>
<dbReference type="FunCoup" id="D8LZG8">
    <property type="interactions" value="103"/>
</dbReference>
<organism evidence="14">
    <name type="scientific">Blastocystis hominis</name>
    <dbReference type="NCBI Taxonomy" id="12968"/>
    <lineage>
        <taxon>Eukaryota</taxon>
        <taxon>Sar</taxon>
        <taxon>Stramenopiles</taxon>
        <taxon>Bigyra</taxon>
        <taxon>Opalozoa</taxon>
        <taxon>Opalinata</taxon>
        <taxon>Blastocystidae</taxon>
        <taxon>Blastocystis</taxon>
    </lineage>
</organism>
<evidence type="ECO:0000256" key="5">
    <source>
        <dbReference type="ARBA" id="ARBA00001954"/>
    </source>
</evidence>
<keyword evidence="12" id="KW-0170">Cobalt</keyword>
<dbReference type="Proteomes" id="UP000008312">
    <property type="component" value="Unassembled WGS sequence"/>
</dbReference>
<dbReference type="GO" id="GO:0005737">
    <property type="term" value="C:cytoplasm"/>
    <property type="evidence" value="ECO:0007669"/>
    <property type="project" value="UniProtKB-ARBA"/>
</dbReference>